<dbReference type="InterPro" id="IPR042185">
    <property type="entry name" value="Serpin_sf_2"/>
</dbReference>
<dbReference type="GO" id="GO:0004867">
    <property type="term" value="F:serine-type endopeptidase inhibitor activity"/>
    <property type="evidence" value="ECO:0007669"/>
    <property type="project" value="InterPro"/>
</dbReference>
<reference evidence="4 5" key="1">
    <citation type="submission" date="2019-09" db="EMBL/GenBank/DDBJ databases">
        <title>Actinomadura physcomitrii sp. nov., a novel actinomycete isolated from moss [Physcomitrium sphaericum (Ludw) Fuernr].</title>
        <authorList>
            <person name="Zhuang X."/>
            <person name="Liu C."/>
        </authorList>
    </citation>
    <scope>NUCLEOTIDE SEQUENCE [LARGE SCALE GENOMIC DNA]</scope>
    <source>
        <strain evidence="4 5">HMC1</strain>
    </source>
</reference>
<dbReference type="OrthoDB" id="9764871at2"/>
<dbReference type="SUPFAM" id="SSF56574">
    <property type="entry name" value="Serpins"/>
    <property type="match status" value="1"/>
</dbReference>
<accession>A0A6H9YCR5</accession>
<comment type="caution">
    <text evidence="4">The sequence shown here is derived from an EMBL/GenBank/DDBJ whole genome shotgun (WGS) entry which is preliminary data.</text>
</comment>
<dbReference type="InterPro" id="IPR000215">
    <property type="entry name" value="Serpin_fam"/>
</dbReference>
<evidence type="ECO:0000313" key="4">
    <source>
        <dbReference type="EMBL" id="KAB2342980.1"/>
    </source>
</evidence>
<dbReference type="InterPro" id="IPR023795">
    <property type="entry name" value="Serpin_CS"/>
</dbReference>
<dbReference type="Gene3D" id="3.30.497.10">
    <property type="entry name" value="Antithrombin, subunit I, domain 2"/>
    <property type="match status" value="1"/>
</dbReference>
<feature type="region of interest" description="Disordered" evidence="2">
    <location>
        <begin position="1"/>
        <end position="20"/>
    </location>
</feature>
<evidence type="ECO:0000259" key="3">
    <source>
        <dbReference type="SMART" id="SM00093"/>
    </source>
</evidence>
<keyword evidence="5" id="KW-1185">Reference proteome</keyword>
<dbReference type="SMART" id="SM00093">
    <property type="entry name" value="SERPIN"/>
    <property type="match status" value="1"/>
</dbReference>
<dbReference type="PANTHER" id="PTHR11461">
    <property type="entry name" value="SERINE PROTEASE INHIBITOR, SERPIN"/>
    <property type="match status" value="1"/>
</dbReference>
<dbReference type="Gene3D" id="2.30.39.10">
    <property type="entry name" value="Alpha-1-antitrypsin, domain 1"/>
    <property type="match status" value="2"/>
</dbReference>
<evidence type="ECO:0000256" key="1">
    <source>
        <dbReference type="RuleBase" id="RU000411"/>
    </source>
</evidence>
<gene>
    <name evidence="4" type="ORF">F8566_36085</name>
</gene>
<dbReference type="PANTHER" id="PTHR11461:SF211">
    <property type="entry name" value="GH10112P-RELATED"/>
    <property type="match status" value="1"/>
</dbReference>
<dbReference type="InterPro" id="IPR023796">
    <property type="entry name" value="Serpin_dom"/>
</dbReference>
<evidence type="ECO:0000313" key="5">
    <source>
        <dbReference type="Proteomes" id="UP000468735"/>
    </source>
</evidence>
<sequence length="384" mass="41303">MSMNHARGLDSPAASPRVGPMDVPHLEFTLSLLRELPARGNFAWSPYSVASALGVASAGARGRTYDELASAIAPNGDLGDVAAMLARSARIDLPHGEGGPEMAVANDLWMREGLVFGEDFQKTVLGWPGGALHTADFAGDPDGARQEINRDVERTTRGLIKNLLAEGTIHPEVAAVIVNALFMKVAWLHVFERTITKPAPFHAPSGTRQVPTMRQSEHFGYTEGHGWRMATLPTESDAVVDVLLPDGDLAAAERAVTADVLGSLYADGGQAKLDLALPRFRIEGSAVLNGPLQALGVNEAFTREADFSAITEETRIWIDQVVHKAVLTVDERGFEGAAATAVVMRTVSFDVSTPVPFLVDRPFLVIVRHRETGAIYFVARVIEP</sequence>
<dbReference type="CDD" id="cd19590">
    <property type="entry name" value="serpin_thermopin-like"/>
    <property type="match status" value="1"/>
</dbReference>
<protein>
    <submittedName>
        <fullName evidence="4">Serpin family protein</fullName>
    </submittedName>
</protein>
<proteinExistence type="inferred from homology"/>
<dbReference type="GO" id="GO:0005615">
    <property type="term" value="C:extracellular space"/>
    <property type="evidence" value="ECO:0007669"/>
    <property type="project" value="InterPro"/>
</dbReference>
<dbReference type="AlphaFoldDB" id="A0A6H9YCR5"/>
<dbReference type="Pfam" id="PF00079">
    <property type="entry name" value="Serpin"/>
    <property type="match status" value="1"/>
</dbReference>
<dbReference type="EMBL" id="WBMT01000020">
    <property type="protein sequence ID" value="KAB2342980.1"/>
    <property type="molecule type" value="Genomic_DNA"/>
</dbReference>
<organism evidence="4 5">
    <name type="scientific">Actinomadura rudentiformis</name>
    <dbReference type="NCBI Taxonomy" id="359158"/>
    <lineage>
        <taxon>Bacteria</taxon>
        <taxon>Bacillati</taxon>
        <taxon>Actinomycetota</taxon>
        <taxon>Actinomycetes</taxon>
        <taxon>Streptosporangiales</taxon>
        <taxon>Thermomonosporaceae</taxon>
        <taxon>Actinomadura</taxon>
    </lineage>
</organism>
<comment type="similarity">
    <text evidence="1">Belongs to the serpin family.</text>
</comment>
<dbReference type="Proteomes" id="UP000468735">
    <property type="component" value="Unassembled WGS sequence"/>
</dbReference>
<feature type="domain" description="Serpin" evidence="3">
    <location>
        <begin position="30"/>
        <end position="384"/>
    </location>
</feature>
<name>A0A6H9YCR5_9ACTN</name>
<evidence type="ECO:0000256" key="2">
    <source>
        <dbReference type="SAM" id="MobiDB-lite"/>
    </source>
</evidence>
<dbReference type="InterPro" id="IPR042178">
    <property type="entry name" value="Serpin_sf_1"/>
</dbReference>
<dbReference type="InterPro" id="IPR036186">
    <property type="entry name" value="Serpin_sf"/>
</dbReference>
<dbReference type="PROSITE" id="PS00284">
    <property type="entry name" value="SERPIN"/>
    <property type="match status" value="1"/>
</dbReference>